<feature type="transmembrane region" description="Helical" evidence="7">
    <location>
        <begin position="124"/>
        <end position="142"/>
    </location>
</feature>
<reference evidence="9 10" key="1">
    <citation type="submission" date="2021-01" db="EMBL/GenBank/DDBJ databases">
        <title>Genome public.</title>
        <authorList>
            <person name="Liu C."/>
            <person name="Sun Q."/>
        </authorList>
    </citation>
    <scope>NUCLEOTIDE SEQUENCE [LARGE SCALE GENOMIC DNA]</scope>
    <source>
        <strain evidence="9 10">YIM B02515</strain>
    </source>
</reference>
<proteinExistence type="inferred from homology"/>
<comment type="similarity">
    <text evidence="2">Belongs to the EamA transporter family.</text>
</comment>
<feature type="transmembrane region" description="Helical" evidence="7">
    <location>
        <begin position="36"/>
        <end position="59"/>
    </location>
</feature>
<feature type="transmembrane region" description="Helical" evidence="7">
    <location>
        <begin position="71"/>
        <end position="93"/>
    </location>
</feature>
<sequence>MESVKRRKTLAADAALLLVAVFWGGGFVAVKDAVTSITPFYMIAIRFLLSSLILGIIFLKKVKSLTKKDIKIGTIVGVFLFLAFAAQTAGAQYTTAGKQAFLTGTNVVIVPFLAWLVYKHKPDIYSAAASALVLMGIGLLTLKEGFTINFGDALTLVCALFFAAHISCVGYFAKKTDTSVLAVTQMAAASLMSFICAFIFEPPLKNIPREAAGSMIYIVIFSTMLAFFIQTTAQKYTTESHAAIILCLESVFGSILAVIFLGDVFTKNMIIGCILIFSGILISETKLQFLKKNIGRWGKCAK</sequence>
<feature type="domain" description="EamA" evidence="8">
    <location>
        <begin position="150"/>
        <end position="282"/>
    </location>
</feature>
<evidence type="ECO:0000256" key="3">
    <source>
        <dbReference type="ARBA" id="ARBA00022475"/>
    </source>
</evidence>
<feature type="transmembrane region" description="Helical" evidence="7">
    <location>
        <begin position="268"/>
        <end position="287"/>
    </location>
</feature>
<feature type="domain" description="EamA" evidence="8">
    <location>
        <begin position="13"/>
        <end position="141"/>
    </location>
</feature>
<name>A0ABS1TCJ6_9CLOT</name>
<evidence type="ECO:0000313" key="10">
    <source>
        <dbReference type="Proteomes" id="UP000632377"/>
    </source>
</evidence>
<feature type="transmembrane region" description="Helical" evidence="7">
    <location>
        <begin position="212"/>
        <end position="229"/>
    </location>
</feature>
<evidence type="ECO:0000256" key="1">
    <source>
        <dbReference type="ARBA" id="ARBA00004651"/>
    </source>
</evidence>
<accession>A0ABS1TCJ6</accession>
<dbReference type="InterPro" id="IPR000620">
    <property type="entry name" value="EamA_dom"/>
</dbReference>
<dbReference type="Proteomes" id="UP000632377">
    <property type="component" value="Unassembled WGS sequence"/>
</dbReference>
<evidence type="ECO:0000256" key="4">
    <source>
        <dbReference type="ARBA" id="ARBA00022692"/>
    </source>
</evidence>
<evidence type="ECO:0000256" key="7">
    <source>
        <dbReference type="SAM" id="Phobius"/>
    </source>
</evidence>
<keyword evidence="6 7" id="KW-0472">Membrane</keyword>
<feature type="transmembrane region" description="Helical" evidence="7">
    <location>
        <begin position="99"/>
        <end position="117"/>
    </location>
</feature>
<evidence type="ECO:0000259" key="8">
    <source>
        <dbReference type="Pfam" id="PF00892"/>
    </source>
</evidence>
<keyword evidence="5 7" id="KW-1133">Transmembrane helix</keyword>
<protein>
    <submittedName>
        <fullName evidence="9">DMT family transporter</fullName>
    </submittedName>
</protein>
<dbReference type="InterPro" id="IPR051258">
    <property type="entry name" value="Diverse_Substrate_Transporter"/>
</dbReference>
<feature type="transmembrane region" description="Helical" evidence="7">
    <location>
        <begin position="12"/>
        <end position="30"/>
    </location>
</feature>
<evidence type="ECO:0000256" key="2">
    <source>
        <dbReference type="ARBA" id="ARBA00007362"/>
    </source>
</evidence>
<keyword evidence="3" id="KW-1003">Cell membrane</keyword>
<evidence type="ECO:0000256" key="5">
    <source>
        <dbReference type="ARBA" id="ARBA00022989"/>
    </source>
</evidence>
<dbReference type="InterPro" id="IPR037185">
    <property type="entry name" value="EmrE-like"/>
</dbReference>
<feature type="transmembrane region" description="Helical" evidence="7">
    <location>
        <begin position="241"/>
        <end position="262"/>
    </location>
</feature>
<feature type="transmembrane region" description="Helical" evidence="7">
    <location>
        <begin position="180"/>
        <end position="200"/>
    </location>
</feature>
<organism evidence="9 10">
    <name type="scientific">Clostridium rhizosphaerae</name>
    <dbReference type="NCBI Taxonomy" id="2803861"/>
    <lineage>
        <taxon>Bacteria</taxon>
        <taxon>Bacillati</taxon>
        <taxon>Bacillota</taxon>
        <taxon>Clostridia</taxon>
        <taxon>Eubacteriales</taxon>
        <taxon>Clostridiaceae</taxon>
        <taxon>Clostridium</taxon>
    </lineage>
</organism>
<dbReference type="EMBL" id="JAESWC010000009">
    <property type="protein sequence ID" value="MBL4937089.1"/>
    <property type="molecule type" value="Genomic_DNA"/>
</dbReference>
<dbReference type="RefSeq" id="WP_202749841.1">
    <property type="nucleotide sequence ID" value="NZ_JAESWC010000009.1"/>
</dbReference>
<evidence type="ECO:0000256" key="6">
    <source>
        <dbReference type="ARBA" id="ARBA00023136"/>
    </source>
</evidence>
<comment type="caution">
    <text evidence="9">The sequence shown here is derived from an EMBL/GenBank/DDBJ whole genome shotgun (WGS) entry which is preliminary data.</text>
</comment>
<keyword evidence="10" id="KW-1185">Reference proteome</keyword>
<feature type="transmembrane region" description="Helical" evidence="7">
    <location>
        <begin position="154"/>
        <end position="173"/>
    </location>
</feature>
<evidence type="ECO:0000313" key="9">
    <source>
        <dbReference type="EMBL" id="MBL4937089.1"/>
    </source>
</evidence>
<keyword evidence="4 7" id="KW-0812">Transmembrane</keyword>
<dbReference type="PANTHER" id="PTHR42920:SF5">
    <property type="entry name" value="EAMA DOMAIN-CONTAINING PROTEIN"/>
    <property type="match status" value="1"/>
</dbReference>
<dbReference type="SUPFAM" id="SSF103481">
    <property type="entry name" value="Multidrug resistance efflux transporter EmrE"/>
    <property type="match status" value="2"/>
</dbReference>
<gene>
    <name evidence="9" type="ORF">JK636_15150</name>
</gene>
<comment type="subcellular location">
    <subcellularLocation>
        <location evidence="1">Cell membrane</location>
        <topology evidence="1">Multi-pass membrane protein</topology>
    </subcellularLocation>
</comment>
<dbReference type="Pfam" id="PF00892">
    <property type="entry name" value="EamA"/>
    <property type="match status" value="2"/>
</dbReference>
<dbReference type="PANTHER" id="PTHR42920">
    <property type="entry name" value="OS03G0707200 PROTEIN-RELATED"/>
    <property type="match status" value="1"/>
</dbReference>